<dbReference type="InterPro" id="IPR036271">
    <property type="entry name" value="Tet_transcr_reg_TetR-rel_C_sf"/>
</dbReference>
<feature type="DNA-binding region" description="H-T-H motif" evidence="4">
    <location>
        <begin position="28"/>
        <end position="47"/>
    </location>
</feature>
<dbReference type="Gene3D" id="1.10.357.10">
    <property type="entry name" value="Tetracycline Repressor, domain 2"/>
    <property type="match status" value="1"/>
</dbReference>
<accession>A0A6L6QAJ8</accession>
<sequence>MARVVAEREDVLPLVAEVFRTYGFEGASLSRITEGTKLGKGSIYHFFPGGKEEMAAAVLAEIDQWFRRHVFEPLRESADAGQGIAAMFAEVERYFLSGQRVCLVGVFALGNERDRFAEAVRAYFEEWIEALASALVRRGHKGKQAALLAEEVVGGIQGALVLARAFDRPAMFKSSLKRLRERLEE</sequence>
<evidence type="ECO:0000259" key="5">
    <source>
        <dbReference type="PROSITE" id="PS50977"/>
    </source>
</evidence>
<keyword evidence="7" id="KW-1185">Reference proteome</keyword>
<gene>
    <name evidence="6" type="ORF">GM658_00710</name>
</gene>
<dbReference type="InterPro" id="IPR001647">
    <property type="entry name" value="HTH_TetR"/>
</dbReference>
<dbReference type="InterPro" id="IPR054156">
    <property type="entry name" value="YxaF_TetR_C"/>
</dbReference>
<evidence type="ECO:0000256" key="4">
    <source>
        <dbReference type="PROSITE-ProRule" id="PRU00335"/>
    </source>
</evidence>
<organism evidence="6 7">
    <name type="scientific">Massilia eburnea</name>
    <dbReference type="NCBI Taxonomy" id="1776165"/>
    <lineage>
        <taxon>Bacteria</taxon>
        <taxon>Pseudomonadati</taxon>
        <taxon>Pseudomonadota</taxon>
        <taxon>Betaproteobacteria</taxon>
        <taxon>Burkholderiales</taxon>
        <taxon>Oxalobacteraceae</taxon>
        <taxon>Telluria group</taxon>
        <taxon>Massilia</taxon>
    </lineage>
</organism>
<dbReference type="InterPro" id="IPR009057">
    <property type="entry name" value="Homeodomain-like_sf"/>
</dbReference>
<dbReference type="Proteomes" id="UP000472320">
    <property type="component" value="Unassembled WGS sequence"/>
</dbReference>
<protein>
    <submittedName>
        <fullName evidence="6">TetR family transcriptional regulator</fullName>
    </submittedName>
</protein>
<evidence type="ECO:0000256" key="3">
    <source>
        <dbReference type="ARBA" id="ARBA00023163"/>
    </source>
</evidence>
<evidence type="ECO:0000256" key="1">
    <source>
        <dbReference type="ARBA" id="ARBA00023015"/>
    </source>
</evidence>
<dbReference type="SUPFAM" id="SSF48498">
    <property type="entry name" value="Tetracyclin repressor-like, C-terminal domain"/>
    <property type="match status" value="1"/>
</dbReference>
<dbReference type="PROSITE" id="PS50977">
    <property type="entry name" value="HTH_TETR_2"/>
    <property type="match status" value="1"/>
</dbReference>
<proteinExistence type="predicted"/>
<keyword evidence="2 4" id="KW-0238">DNA-binding</keyword>
<feature type="domain" description="HTH tetR-type" evidence="5">
    <location>
        <begin position="5"/>
        <end position="65"/>
    </location>
</feature>
<dbReference type="OrthoDB" id="9809772at2"/>
<dbReference type="RefSeq" id="WP_155452097.1">
    <property type="nucleotide sequence ID" value="NZ_WNKX01000001.1"/>
</dbReference>
<evidence type="ECO:0000256" key="2">
    <source>
        <dbReference type="ARBA" id="ARBA00023125"/>
    </source>
</evidence>
<evidence type="ECO:0000313" key="6">
    <source>
        <dbReference type="EMBL" id="MTW09109.1"/>
    </source>
</evidence>
<dbReference type="GO" id="GO:0003677">
    <property type="term" value="F:DNA binding"/>
    <property type="evidence" value="ECO:0007669"/>
    <property type="project" value="UniProtKB-UniRule"/>
</dbReference>
<comment type="caution">
    <text evidence="6">The sequence shown here is derived from an EMBL/GenBank/DDBJ whole genome shotgun (WGS) entry which is preliminary data.</text>
</comment>
<dbReference type="PANTHER" id="PTHR47506:SF1">
    <property type="entry name" value="HTH-TYPE TRANSCRIPTIONAL REGULATOR YJDC"/>
    <property type="match status" value="1"/>
</dbReference>
<name>A0A6L6QAJ8_9BURK</name>
<dbReference type="SUPFAM" id="SSF46689">
    <property type="entry name" value="Homeodomain-like"/>
    <property type="match status" value="1"/>
</dbReference>
<dbReference type="PANTHER" id="PTHR47506">
    <property type="entry name" value="TRANSCRIPTIONAL REGULATORY PROTEIN"/>
    <property type="match status" value="1"/>
</dbReference>
<dbReference type="EMBL" id="WNKX01000001">
    <property type="protein sequence ID" value="MTW09109.1"/>
    <property type="molecule type" value="Genomic_DNA"/>
</dbReference>
<reference evidence="6 7" key="1">
    <citation type="submission" date="2019-11" db="EMBL/GenBank/DDBJ databases">
        <title>Type strains purchased from KCTC, JCM and DSMZ.</title>
        <authorList>
            <person name="Lu H."/>
        </authorList>
    </citation>
    <scope>NUCLEOTIDE SEQUENCE [LARGE SCALE GENOMIC DNA]</scope>
    <source>
        <strain evidence="6 7">JCM 31587</strain>
    </source>
</reference>
<dbReference type="Pfam" id="PF21993">
    <property type="entry name" value="TetR_C_13_2"/>
    <property type="match status" value="1"/>
</dbReference>
<dbReference type="Pfam" id="PF00440">
    <property type="entry name" value="TetR_N"/>
    <property type="match status" value="1"/>
</dbReference>
<keyword evidence="3" id="KW-0804">Transcription</keyword>
<dbReference type="AlphaFoldDB" id="A0A6L6QAJ8"/>
<evidence type="ECO:0000313" key="7">
    <source>
        <dbReference type="Proteomes" id="UP000472320"/>
    </source>
</evidence>
<keyword evidence="1" id="KW-0805">Transcription regulation</keyword>